<keyword evidence="5" id="KW-0472">Membrane</keyword>
<gene>
    <name evidence="7" type="primary">yihN</name>
    <name evidence="7" type="ORF">NCTC10975_02315</name>
</gene>
<evidence type="ECO:0000256" key="5">
    <source>
        <dbReference type="ARBA" id="ARBA00023136"/>
    </source>
</evidence>
<evidence type="ECO:0000313" key="8">
    <source>
        <dbReference type="Proteomes" id="UP000251485"/>
    </source>
</evidence>
<dbReference type="InterPro" id="IPR011701">
    <property type="entry name" value="MFS"/>
</dbReference>
<evidence type="ECO:0000256" key="2">
    <source>
        <dbReference type="ARBA" id="ARBA00022475"/>
    </source>
</evidence>
<accession>A0A2X2BTE6</accession>
<dbReference type="EMBL" id="UAUE01000016">
    <property type="protein sequence ID" value="SPY96596.1"/>
    <property type="molecule type" value="Genomic_DNA"/>
</dbReference>
<evidence type="ECO:0000256" key="3">
    <source>
        <dbReference type="ARBA" id="ARBA00022692"/>
    </source>
</evidence>
<dbReference type="Pfam" id="PF07690">
    <property type="entry name" value="MFS_1"/>
    <property type="match status" value="1"/>
</dbReference>
<evidence type="ECO:0000256" key="4">
    <source>
        <dbReference type="ARBA" id="ARBA00022989"/>
    </source>
</evidence>
<dbReference type="PANTHER" id="PTHR43124">
    <property type="entry name" value="PURINE EFFLUX PUMP PBUE"/>
    <property type="match status" value="1"/>
</dbReference>
<protein>
    <submittedName>
        <fullName evidence="7">MFS family transporter</fullName>
    </submittedName>
</protein>
<dbReference type="Gene3D" id="1.20.1250.20">
    <property type="entry name" value="MFS general substrate transporter like domains"/>
    <property type="match status" value="2"/>
</dbReference>
<name>A0A2X2BTE6_PROMI</name>
<feature type="domain" description="Major facilitator superfamily (MFS) profile" evidence="6">
    <location>
        <begin position="1"/>
        <end position="406"/>
    </location>
</feature>
<dbReference type="InterPro" id="IPR020846">
    <property type="entry name" value="MFS_dom"/>
</dbReference>
<dbReference type="GeneID" id="6801534"/>
<dbReference type="RefSeq" id="WP_036919636.1">
    <property type="nucleotide sequence ID" value="NZ_ABFCQN020000022.1"/>
</dbReference>
<keyword evidence="3" id="KW-0812">Transmembrane</keyword>
<dbReference type="InterPro" id="IPR036259">
    <property type="entry name" value="MFS_trans_sf"/>
</dbReference>
<evidence type="ECO:0000259" key="6">
    <source>
        <dbReference type="PROSITE" id="PS50850"/>
    </source>
</evidence>
<dbReference type="GO" id="GO:0005886">
    <property type="term" value="C:plasma membrane"/>
    <property type="evidence" value="ECO:0007669"/>
    <property type="project" value="UniProtKB-SubCell"/>
</dbReference>
<dbReference type="AlphaFoldDB" id="A0A2X2BTE6"/>
<organism evidence="7 8">
    <name type="scientific">Proteus mirabilis</name>
    <dbReference type="NCBI Taxonomy" id="584"/>
    <lineage>
        <taxon>Bacteria</taxon>
        <taxon>Pseudomonadati</taxon>
        <taxon>Pseudomonadota</taxon>
        <taxon>Gammaproteobacteria</taxon>
        <taxon>Enterobacterales</taxon>
        <taxon>Morganellaceae</taxon>
        <taxon>Proteus</taxon>
    </lineage>
</organism>
<dbReference type="InterPro" id="IPR050189">
    <property type="entry name" value="MFS_Efflux_Transporters"/>
</dbReference>
<evidence type="ECO:0000256" key="1">
    <source>
        <dbReference type="ARBA" id="ARBA00004651"/>
    </source>
</evidence>
<dbReference type="GO" id="GO:0022857">
    <property type="term" value="F:transmembrane transporter activity"/>
    <property type="evidence" value="ECO:0007669"/>
    <property type="project" value="InterPro"/>
</dbReference>
<sequence>MNKWGKLCFLILGGGTIFKLSSMKDVFYVPMQQDWGLSNTQIGFGFTIYAIIQTIGLFSSLYIADRFSKKILLPAGLIGVGLCGAYLSTLPPFTGYLIAFGAMAFFGEVVYWPVLLKSVRLLGNKEEQGRMFGFLEAGRGVVDVLVASGALYIFVLFGEGKTGMQAGLIYYTLATIIVGIITYFIVDNDDKKETSSASEANRQVLEGIKNVVKCPNLWLASMSIFFVYSAYCGLTYFIPFLKDIYALPIALIGAYGIINQYALKMIGGPLGGFLADKVAKSPTIYLKWTFLLSAIAMAIFIMLPHDSMNVYLGMTATLGFGAIIFSQRAIFFAPMDEIGTPRQYAGSAMAFGCIIGYMPSMFAYALYGSLLDNFEGIQGYNYVFSIMVTFSLLGFICATILAKRIKMINNTLNIA</sequence>
<dbReference type="SUPFAM" id="SSF103473">
    <property type="entry name" value="MFS general substrate transporter"/>
    <property type="match status" value="1"/>
</dbReference>
<dbReference type="PANTHER" id="PTHR43124:SF3">
    <property type="entry name" value="CHLORAMPHENICOL EFFLUX PUMP RV0191"/>
    <property type="match status" value="1"/>
</dbReference>
<keyword evidence="4" id="KW-1133">Transmembrane helix</keyword>
<comment type="subcellular location">
    <subcellularLocation>
        <location evidence="1">Cell membrane</location>
        <topology evidence="1">Multi-pass membrane protein</topology>
    </subcellularLocation>
</comment>
<dbReference type="PROSITE" id="PS50850">
    <property type="entry name" value="MFS"/>
    <property type="match status" value="1"/>
</dbReference>
<dbReference type="Proteomes" id="UP000251485">
    <property type="component" value="Unassembled WGS sequence"/>
</dbReference>
<dbReference type="CDD" id="cd06174">
    <property type="entry name" value="MFS"/>
    <property type="match status" value="1"/>
</dbReference>
<proteinExistence type="predicted"/>
<reference evidence="7 8" key="1">
    <citation type="submission" date="2018-06" db="EMBL/GenBank/DDBJ databases">
        <authorList>
            <consortium name="Pathogen Informatics"/>
            <person name="Doyle S."/>
        </authorList>
    </citation>
    <scope>NUCLEOTIDE SEQUENCE [LARGE SCALE GENOMIC DNA]</scope>
    <source>
        <strain evidence="7 8">NCTC10975</strain>
    </source>
</reference>
<evidence type="ECO:0000313" key="7">
    <source>
        <dbReference type="EMBL" id="SPY96596.1"/>
    </source>
</evidence>
<keyword evidence="2" id="KW-1003">Cell membrane</keyword>